<organism evidence="2 3">
    <name type="scientific">Acetivibrio thermocellus (strain ATCC 27405 / DSM 1237 / JCM 9322 / NBRC 103400 / NCIMB 10682 / NRRL B-4536 / VPI 7372)</name>
    <name type="common">Clostridium thermocellum</name>
    <dbReference type="NCBI Taxonomy" id="203119"/>
    <lineage>
        <taxon>Bacteria</taxon>
        <taxon>Bacillati</taxon>
        <taxon>Bacillota</taxon>
        <taxon>Clostridia</taxon>
        <taxon>Eubacteriales</taxon>
        <taxon>Oscillospiraceae</taxon>
        <taxon>Acetivibrio</taxon>
    </lineage>
</organism>
<evidence type="ECO:0000256" key="1">
    <source>
        <dbReference type="SAM" id="SignalP"/>
    </source>
</evidence>
<dbReference type="AlphaFoldDB" id="A3DKF0"/>
<reference evidence="3" key="1">
    <citation type="submission" date="2007-02" db="EMBL/GenBank/DDBJ databases">
        <title>Complete sequence of Clostridium thermocellum ATCC 27405.</title>
        <authorList>
            <consortium name="US DOE Joint Genome Institute"/>
            <person name="Copeland A."/>
            <person name="Lucas S."/>
            <person name="Lapidus A."/>
            <person name="Barry K."/>
            <person name="Detter J.C."/>
            <person name="Glavina del Rio T."/>
            <person name="Hammon N."/>
            <person name="Israni S."/>
            <person name="Dalin E."/>
            <person name="Tice H."/>
            <person name="Pitluck S."/>
            <person name="Chertkov O."/>
            <person name="Brettin T."/>
            <person name="Bruce D."/>
            <person name="Han C."/>
            <person name="Tapia R."/>
            <person name="Gilna P."/>
            <person name="Schmutz J."/>
            <person name="Larimer F."/>
            <person name="Land M."/>
            <person name="Hauser L."/>
            <person name="Kyrpides N."/>
            <person name="Mikhailova N."/>
            <person name="Wu J.H.D."/>
            <person name="Newcomb M."/>
            <person name="Richardson P."/>
        </authorList>
    </citation>
    <scope>NUCLEOTIDE SEQUENCE [LARGE SCALE GENOMIC DNA]</scope>
    <source>
        <strain evidence="3">ATCC 27405 / DSM 1237 / JCM 9322 / NBRC 103400 / NCIMB 10682 / NRRL B-4536 / VPI 7372</strain>
    </source>
</reference>
<feature type="chain" id="PRO_5039022640" description="Lipoprotein" evidence="1">
    <location>
        <begin position="25"/>
        <end position="261"/>
    </location>
</feature>
<accession>A3DKF0</accession>
<dbReference type="Proteomes" id="UP000002145">
    <property type="component" value="Chromosome"/>
</dbReference>
<dbReference type="STRING" id="203119.Cthe_3234"/>
<evidence type="ECO:0000313" key="3">
    <source>
        <dbReference type="Proteomes" id="UP000002145"/>
    </source>
</evidence>
<evidence type="ECO:0008006" key="4">
    <source>
        <dbReference type="Google" id="ProtNLM"/>
    </source>
</evidence>
<dbReference type="HOGENOM" id="CLU_1064391_0_0_9"/>
<sequence>MIKKLIFISICLAGLSFLFNGCTANDKNNKEIQPIETKKLEAPITQNEFVDAFTFLNNELPEEQKFSSENVPKELYETGPVLSLYINGDTPYIVSWIDGGKILIFFKAENSKKTPLYMNIAPIKAVKLVGDQMENGIRLVEVTSYGASSSNQRENVKIFAITGNTVTTAWDYDTLKSYSHPVEGKNLFEFVIETSSFSYSPWYYTKPGYDEKDVMKIIVNEAKEVIDTPSEDLEKVLYSRKTTSQKIFEWDSKQMKFIEKR</sequence>
<dbReference type="RefSeq" id="WP_020458065.1">
    <property type="nucleotide sequence ID" value="NC_009012.1"/>
</dbReference>
<reference evidence="2 3" key="2">
    <citation type="journal article" date="2013" name="Biotechnol. Biofuels">
        <title>Global transcriptome analysis of Clostridium thermocellum ATCC 27405 during growth on dilute acid pretreated Populus and switchgrass.</title>
        <authorList>
            <person name="Wilson C.M."/>
            <person name="Rodriguez M.Jr."/>
            <person name="Johnson C.M."/>
            <person name="Martin S.L."/>
            <person name="Chu T.M."/>
            <person name="Wolfinger R.D."/>
            <person name="Hauser L.J."/>
            <person name="Land M.L."/>
            <person name="Klingeman D.M."/>
            <person name="Syed M.H."/>
            <person name="Ragauskas A.J."/>
            <person name="Tschaplinski T.J."/>
            <person name="Mielenz J.R."/>
            <person name="Brown S.D."/>
        </authorList>
    </citation>
    <scope>NUCLEOTIDE SEQUENCE [LARGE SCALE GENOMIC DNA]</scope>
    <source>
        <strain evidence="3">ATCC 27405 / DSM 1237 / JCM 9322 / NBRC 103400 / NCIMB 10682 / NRRL B-4536 / VPI 7372</strain>
    </source>
</reference>
<dbReference type="EMBL" id="CP000568">
    <property type="protein sequence ID" value="ABN54429.1"/>
    <property type="molecule type" value="Genomic_DNA"/>
</dbReference>
<gene>
    <name evidence="2" type="ordered locus">Cthe_3234</name>
</gene>
<dbReference type="OrthoDB" id="9787830at2"/>
<feature type="signal peptide" evidence="1">
    <location>
        <begin position="1"/>
        <end position="24"/>
    </location>
</feature>
<proteinExistence type="predicted"/>
<dbReference type="KEGG" id="cth:Cthe_3234"/>
<protein>
    <recommendedName>
        <fullName evidence="4">Lipoprotein</fullName>
    </recommendedName>
</protein>
<name>A3DKF0_ACET2</name>
<keyword evidence="3" id="KW-1185">Reference proteome</keyword>
<dbReference type="GeneID" id="35804580"/>
<keyword evidence="1" id="KW-0732">Signal</keyword>
<evidence type="ECO:0000313" key="2">
    <source>
        <dbReference type="EMBL" id="ABN54429.1"/>
    </source>
</evidence>